<dbReference type="InterPro" id="IPR036249">
    <property type="entry name" value="Thioredoxin-like_sf"/>
</dbReference>
<evidence type="ECO:0000259" key="6">
    <source>
        <dbReference type="PROSITE" id="PS51352"/>
    </source>
</evidence>
<dbReference type="AlphaFoldDB" id="A0A2S7IGP8"/>
<dbReference type="EMBL" id="PTRA01000006">
    <property type="protein sequence ID" value="PQA54463.1"/>
    <property type="molecule type" value="Genomic_DNA"/>
</dbReference>
<proteinExistence type="predicted"/>
<dbReference type="Pfam" id="PF00578">
    <property type="entry name" value="AhpC-TSA"/>
    <property type="match status" value="1"/>
</dbReference>
<dbReference type="Pfam" id="PF14289">
    <property type="entry name" value="DUF4369"/>
    <property type="match status" value="1"/>
</dbReference>
<dbReference type="InterPro" id="IPR013766">
    <property type="entry name" value="Thioredoxin_domain"/>
</dbReference>
<dbReference type="PROSITE" id="PS51352">
    <property type="entry name" value="THIOREDOXIN_2"/>
    <property type="match status" value="1"/>
</dbReference>
<dbReference type="GO" id="GO:0016491">
    <property type="term" value="F:oxidoreductase activity"/>
    <property type="evidence" value="ECO:0007669"/>
    <property type="project" value="InterPro"/>
</dbReference>
<dbReference type="InterPro" id="IPR025380">
    <property type="entry name" value="DUF4369"/>
</dbReference>
<dbReference type="RefSeq" id="WP_104715587.1">
    <property type="nucleotide sequence ID" value="NZ_PTRA01000006.1"/>
</dbReference>
<dbReference type="Gene3D" id="3.40.30.10">
    <property type="entry name" value="Glutaredoxin"/>
    <property type="match status" value="1"/>
</dbReference>
<dbReference type="PANTHER" id="PTHR42852:SF6">
    <property type="entry name" value="THIOL:DISULFIDE INTERCHANGE PROTEIN DSBE"/>
    <property type="match status" value="1"/>
</dbReference>
<keyword evidence="8" id="KW-1185">Reference proteome</keyword>
<reference evidence="8" key="1">
    <citation type="submission" date="2018-02" db="EMBL/GenBank/DDBJ databases">
        <title>Genome sequencing of Solimonas sp. HR-BB.</title>
        <authorList>
            <person name="Lee Y."/>
            <person name="Jeon C.O."/>
        </authorList>
    </citation>
    <scope>NUCLEOTIDE SEQUENCE [LARGE SCALE GENOMIC DNA]</scope>
    <source>
        <strain evidence="8">HR-U</strain>
    </source>
</reference>
<dbReference type="PROSITE" id="PS00194">
    <property type="entry name" value="THIOREDOXIN_1"/>
    <property type="match status" value="1"/>
</dbReference>
<comment type="subcellular location">
    <subcellularLocation>
        <location evidence="1">Cell envelope</location>
    </subcellularLocation>
</comment>
<accession>A0A2S7IGP8</accession>
<keyword evidence="2" id="KW-0201">Cytochrome c-type biogenesis</keyword>
<evidence type="ECO:0000256" key="4">
    <source>
        <dbReference type="ARBA" id="ARBA00023284"/>
    </source>
</evidence>
<dbReference type="CDD" id="cd02966">
    <property type="entry name" value="TlpA_like_family"/>
    <property type="match status" value="1"/>
</dbReference>
<keyword evidence="4" id="KW-0676">Redox-active center</keyword>
<dbReference type="InterPro" id="IPR000866">
    <property type="entry name" value="AhpC/TSA"/>
</dbReference>
<evidence type="ECO:0000256" key="2">
    <source>
        <dbReference type="ARBA" id="ARBA00022748"/>
    </source>
</evidence>
<feature type="domain" description="Thioredoxin" evidence="6">
    <location>
        <begin position="191"/>
        <end position="334"/>
    </location>
</feature>
<organism evidence="7 8">
    <name type="scientific">Siphonobacter curvatus</name>
    <dbReference type="NCBI Taxonomy" id="2094562"/>
    <lineage>
        <taxon>Bacteria</taxon>
        <taxon>Pseudomonadati</taxon>
        <taxon>Bacteroidota</taxon>
        <taxon>Cytophagia</taxon>
        <taxon>Cytophagales</taxon>
        <taxon>Cytophagaceae</taxon>
        <taxon>Siphonobacter</taxon>
    </lineage>
</organism>
<sequence length="336" mass="37664">MNLLKSLTLAVSLGLATLAQAQTPVTLTGTVAGVNTGKVYLQRFHNKMFFTVEAVPVKDGKFQIQRKLKLPEVYALTLDTTRGNQFLFLDAGDTQVAIQLDSAQYYRNTKINGSQGQDLLASFRQGKEGEIQAFISKHPTSIVPTYILYREYSYRLTPDEIEKNVALLDASLQKTPYVQTLKQLVTTLRSVQVGEKAKDFQANTPDGKPLRLSSLYGKSYVLIDFWAAWCGPCRRENPNLVKTYNQYKDQGFTILGVSLDKTKEAWLKAIEKDQLTWPQVTDLAYWNSAPAQLYGVRAIPSNVLLDAEGRIVARNLRGEELAAKLEDLYRKSAANK</sequence>
<dbReference type="GO" id="GO:0017004">
    <property type="term" value="P:cytochrome complex assembly"/>
    <property type="evidence" value="ECO:0007669"/>
    <property type="project" value="UniProtKB-KW"/>
</dbReference>
<evidence type="ECO:0000256" key="5">
    <source>
        <dbReference type="SAM" id="SignalP"/>
    </source>
</evidence>
<feature type="chain" id="PRO_5015634661" evidence="5">
    <location>
        <begin position="22"/>
        <end position="336"/>
    </location>
</feature>
<protein>
    <submittedName>
        <fullName evidence="7">Alkyl hydroperoxide reductase</fullName>
    </submittedName>
</protein>
<dbReference type="SUPFAM" id="SSF52833">
    <property type="entry name" value="Thioredoxin-like"/>
    <property type="match status" value="1"/>
</dbReference>
<dbReference type="InterPro" id="IPR017937">
    <property type="entry name" value="Thioredoxin_CS"/>
</dbReference>
<feature type="signal peptide" evidence="5">
    <location>
        <begin position="1"/>
        <end position="21"/>
    </location>
</feature>
<comment type="caution">
    <text evidence="7">The sequence shown here is derived from an EMBL/GenBank/DDBJ whole genome shotgun (WGS) entry which is preliminary data.</text>
</comment>
<dbReference type="Proteomes" id="UP000239590">
    <property type="component" value="Unassembled WGS sequence"/>
</dbReference>
<keyword evidence="3" id="KW-1015">Disulfide bond</keyword>
<evidence type="ECO:0000256" key="1">
    <source>
        <dbReference type="ARBA" id="ARBA00004196"/>
    </source>
</evidence>
<dbReference type="InterPro" id="IPR050553">
    <property type="entry name" value="Thioredoxin_ResA/DsbE_sf"/>
</dbReference>
<name>A0A2S7IGP8_9BACT</name>
<evidence type="ECO:0000313" key="7">
    <source>
        <dbReference type="EMBL" id="PQA54463.1"/>
    </source>
</evidence>
<dbReference type="OrthoDB" id="6399635at2"/>
<dbReference type="GO" id="GO:0016209">
    <property type="term" value="F:antioxidant activity"/>
    <property type="evidence" value="ECO:0007669"/>
    <property type="project" value="InterPro"/>
</dbReference>
<evidence type="ECO:0000313" key="8">
    <source>
        <dbReference type="Proteomes" id="UP000239590"/>
    </source>
</evidence>
<keyword evidence="5" id="KW-0732">Signal</keyword>
<dbReference type="GO" id="GO:0030313">
    <property type="term" value="C:cell envelope"/>
    <property type="evidence" value="ECO:0007669"/>
    <property type="project" value="UniProtKB-SubCell"/>
</dbReference>
<dbReference type="PANTHER" id="PTHR42852">
    <property type="entry name" value="THIOL:DISULFIDE INTERCHANGE PROTEIN DSBE"/>
    <property type="match status" value="1"/>
</dbReference>
<evidence type="ECO:0000256" key="3">
    <source>
        <dbReference type="ARBA" id="ARBA00023157"/>
    </source>
</evidence>
<gene>
    <name evidence="7" type="ORF">C5O19_22200</name>
</gene>